<comment type="function">
    <text evidence="5">Catalyzes the transfer of the phosphoribosyl group of 5-phosphorylribose-1-pyrophosphate (PRPP) to anthranilate to yield N-(5'-phosphoribosyl)-anthranilate (PRA).</text>
</comment>
<feature type="binding site" evidence="5">
    <location>
        <position position="91"/>
    </location>
    <ligand>
        <name>Mg(2+)</name>
        <dbReference type="ChEBI" id="CHEBI:18420"/>
        <label>1</label>
    </ligand>
</feature>
<feature type="binding site" evidence="5">
    <location>
        <begin position="82"/>
        <end position="83"/>
    </location>
    <ligand>
        <name>5-phospho-alpha-D-ribose 1-diphosphate</name>
        <dbReference type="ChEBI" id="CHEBI:58017"/>
    </ligand>
</feature>
<keyword evidence="9" id="KW-1185">Reference proteome</keyword>
<comment type="cofactor">
    <cofactor evidence="5">
        <name>Mg(2+)</name>
        <dbReference type="ChEBI" id="CHEBI:18420"/>
    </cofactor>
    <text evidence="5">Binds 2 magnesium ions per monomer.</text>
</comment>
<feature type="binding site" evidence="5">
    <location>
        <begin position="89"/>
        <end position="92"/>
    </location>
    <ligand>
        <name>5-phospho-alpha-D-ribose 1-diphosphate</name>
        <dbReference type="ChEBI" id="CHEBI:58017"/>
    </ligand>
</feature>
<keyword evidence="1 5" id="KW-0328">Glycosyltransferase</keyword>
<feature type="domain" description="Glycosyl transferase family 3" evidence="6">
    <location>
        <begin position="72"/>
        <end position="322"/>
    </location>
</feature>
<keyword evidence="5" id="KW-0479">Metal-binding</keyword>
<dbReference type="Gene3D" id="1.20.970.10">
    <property type="entry name" value="Transferase, Pyrimidine Nucleoside Phosphorylase, Chain C"/>
    <property type="match status" value="1"/>
</dbReference>
<feature type="binding site" evidence="5">
    <location>
        <position position="224"/>
    </location>
    <ligand>
        <name>Mg(2+)</name>
        <dbReference type="ChEBI" id="CHEBI:18420"/>
        <label>2</label>
    </ligand>
</feature>
<dbReference type="InterPro" id="IPR000312">
    <property type="entry name" value="Glycosyl_Trfase_fam3"/>
</dbReference>
<dbReference type="InterPro" id="IPR035902">
    <property type="entry name" value="Nuc_phospho_transferase"/>
</dbReference>
<evidence type="ECO:0000256" key="4">
    <source>
        <dbReference type="ARBA" id="ARBA00023141"/>
    </source>
</evidence>
<dbReference type="PANTHER" id="PTHR43285">
    <property type="entry name" value="ANTHRANILATE PHOSPHORIBOSYLTRANSFERASE"/>
    <property type="match status" value="1"/>
</dbReference>
<keyword evidence="4 5" id="KW-0057">Aromatic amino acid biosynthesis</keyword>
<dbReference type="EMBL" id="JARZFX010000007">
    <property type="protein sequence ID" value="MEC5424579.1"/>
    <property type="molecule type" value="Genomic_DNA"/>
</dbReference>
<dbReference type="GO" id="GO:0004048">
    <property type="term" value="F:anthranilate phosphoribosyltransferase activity"/>
    <property type="evidence" value="ECO:0007669"/>
    <property type="project" value="UniProtKB-EC"/>
</dbReference>
<feature type="binding site" evidence="5">
    <location>
        <begin position="107"/>
        <end position="115"/>
    </location>
    <ligand>
        <name>5-phospho-alpha-D-ribose 1-diphosphate</name>
        <dbReference type="ChEBI" id="CHEBI:58017"/>
    </ligand>
</feature>
<dbReference type="SUPFAM" id="SSF47648">
    <property type="entry name" value="Nucleoside phosphorylase/phosphoribosyltransferase N-terminal domain"/>
    <property type="match status" value="1"/>
</dbReference>
<dbReference type="HAMAP" id="MF_00211">
    <property type="entry name" value="TrpD"/>
    <property type="match status" value="1"/>
</dbReference>
<dbReference type="RefSeq" id="WP_327608147.1">
    <property type="nucleotide sequence ID" value="NZ_JARZFX010000007.1"/>
</dbReference>
<feature type="domain" description="Glycosyl transferase family 3 N-terminal" evidence="7">
    <location>
        <begin position="2"/>
        <end position="63"/>
    </location>
</feature>
<comment type="catalytic activity">
    <reaction evidence="5">
        <text>N-(5-phospho-beta-D-ribosyl)anthranilate + diphosphate = 5-phospho-alpha-D-ribose 1-diphosphate + anthranilate</text>
        <dbReference type="Rhea" id="RHEA:11768"/>
        <dbReference type="ChEBI" id="CHEBI:16567"/>
        <dbReference type="ChEBI" id="CHEBI:18277"/>
        <dbReference type="ChEBI" id="CHEBI:33019"/>
        <dbReference type="ChEBI" id="CHEBI:58017"/>
        <dbReference type="EC" id="2.4.2.18"/>
    </reaction>
</comment>
<evidence type="ECO:0000259" key="6">
    <source>
        <dbReference type="Pfam" id="PF00591"/>
    </source>
</evidence>
<keyword evidence="2 5" id="KW-0808">Transferase</keyword>
<name>A0ABU6KJL7_9BACI</name>
<evidence type="ECO:0000313" key="8">
    <source>
        <dbReference type="EMBL" id="MEC5424579.1"/>
    </source>
</evidence>
<dbReference type="Pfam" id="PF02885">
    <property type="entry name" value="Glycos_trans_3N"/>
    <property type="match status" value="1"/>
</dbReference>
<evidence type="ECO:0000256" key="3">
    <source>
        <dbReference type="ARBA" id="ARBA00022822"/>
    </source>
</evidence>
<sequence>MKQYLEKLINHENLTVPEMKEATRCCFTETITETEIAAFLTALRTKGETPDEVAGIVEVIRSQSAFSTSHMPNVMDNCGTGGDKSYSFNISTTAAFVIAGAGIPVAKHGNRSISSKTGSADVLEHLGVSLAFSKEQIEEMLHENEIAFLFAPHVHAALKPFTKVRKDLGLPTIFNAIGPLTNPISLDTQLIGVYRRDMLQMMAESLHKLGRRRAVVVNGAGSMDEASLAGKNHLIILEEGKLTPFTFLPEEVGLPTYSNEKIRGGDAKANAKITRDVLSGKTGPYLDTVLLNAGLGLFASGTAKSIEAGIDMARESIISGAAKERLQRLIEFSKNIPSEVI</sequence>
<dbReference type="InterPro" id="IPR005940">
    <property type="entry name" value="Anthranilate_Pribosyl_Tfrase"/>
</dbReference>
<feature type="binding site" evidence="5">
    <location>
        <position position="110"/>
    </location>
    <ligand>
        <name>anthranilate</name>
        <dbReference type="ChEBI" id="CHEBI:16567"/>
        <label>1</label>
    </ligand>
</feature>
<protein>
    <recommendedName>
        <fullName evidence="5">Anthranilate phosphoribosyltransferase</fullName>
        <ecNumber evidence="5">2.4.2.18</ecNumber>
    </recommendedName>
</protein>
<reference evidence="8 9" key="1">
    <citation type="journal article" date="2024" name="Int. J. Syst. Evol. Microbiol.">
        <title>Virgibacillus tibetensis sp. nov., isolated from salt lake on the Tibetan Plateau of China.</title>
        <authorList>
            <person name="Phurbu D."/>
            <person name="Liu Z.-X."/>
            <person name="Wang R."/>
            <person name="Zheng Y.-Y."/>
            <person name="Liu H.-C."/>
            <person name="Zhou Y.-G."/>
            <person name="Yu Y.-J."/>
            <person name="Li A.-H."/>
        </authorList>
    </citation>
    <scope>NUCLEOTIDE SEQUENCE [LARGE SCALE GENOMIC DNA]</scope>
    <source>
        <strain evidence="8 9">C22-A2</strain>
    </source>
</reference>
<evidence type="ECO:0000259" key="7">
    <source>
        <dbReference type="Pfam" id="PF02885"/>
    </source>
</evidence>
<dbReference type="EC" id="2.4.2.18" evidence="5"/>
<evidence type="ECO:0000256" key="2">
    <source>
        <dbReference type="ARBA" id="ARBA00022679"/>
    </source>
</evidence>
<comment type="caution">
    <text evidence="8">The sequence shown here is derived from an EMBL/GenBank/DDBJ whole genome shotgun (WGS) entry which is preliminary data.</text>
</comment>
<feature type="binding site" evidence="5">
    <location>
        <position position="165"/>
    </location>
    <ligand>
        <name>anthranilate</name>
        <dbReference type="ChEBI" id="CHEBI:16567"/>
        <label>2</label>
    </ligand>
</feature>
<comment type="pathway">
    <text evidence="5">Amino-acid biosynthesis; L-tryptophan biosynthesis; L-tryptophan from chorismate: step 2/5.</text>
</comment>
<feature type="binding site" evidence="5">
    <location>
        <position position="225"/>
    </location>
    <ligand>
        <name>Mg(2+)</name>
        <dbReference type="ChEBI" id="CHEBI:18420"/>
        <label>2</label>
    </ligand>
</feature>
<evidence type="ECO:0000256" key="5">
    <source>
        <dbReference type="HAMAP-Rule" id="MF_00211"/>
    </source>
</evidence>
<accession>A0ABU6KJL7</accession>
<feature type="binding site" evidence="5">
    <location>
        <position position="87"/>
    </location>
    <ligand>
        <name>5-phospho-alpha-D-ribose 1-diphosphate</name>
        <dbReference type="ChEBI" id="CHEBI:58017"/>
    </ligand>
</feature>
<dbReference type="InterPro" id="IPR017459">
    <property type="entry name" value="Glycosyl_Trfase_fam3_N_dom"/>
</dbReference>
<dbReference type="Proteomes" id="UP001335737">
    <property type="component" value="Unassembled WGS sequence"/>
</dbReference>
<evidence type="ECO:0000256" key="1">
    <source>
        <dbReference type="ARBA" id="ARBA00022676"/>
    </source>
</evidence>
<proteinExistence type="inferred from homology"/>
<evidence type="ECO:0000313" key="9">
    <source>
        <dbReference type="Proteomes" id="UP001335737"/>
    </source>
</evidence>
<dbReference type="Pfam" id="PF00591">
    <property type="entry name" value="Glycos_transf_3"/>
    <property type="match status" value="1"/>
</dbReference>
<keyword evidence="3 5" id="KW-0822">Tryptophan biosynthesis</keyword>
<organism evidence="8 9">
    <name type="scientific">Virgibacillus tibetensis</name>
    <dbReference type="NCBI Taxonomy" id="3042313"/>
    <lineage>
        <taxon>Bacteria</taxon>
        <taxon>Bacillati</taxon>
        <taxon>Bacillota</taxon>
        <taxon>Bacilli</taxon>
        <taxon>Bacillales</taxon>
        <taxon>Bacillaceae</taxon>
        <taxon>Virgibacillus</taxon>
    </lineage>
</organism>
<dbReference type="Gene3D" id="3.40.1030.10">
    <property type="entry name" value="Nucleoside phosphorylase/phosphoribosyltransferase catalytic domain"/>
    <property type="match status" value="1"/>
</dbReference>
<keyword evidence="5" id="KW-0460">Magnesium</keyword>
<dbReference type="SUPFAM" id="SSF52418">
    <property type="entry name" value="Nucleoside phosphorylase/phosphoribosyltransferase catalytic domain"/>
    <property type="match status" value="1"/>
</dbReference>
<comment type="subunit">
    <text evidence="5">Homodimer.</text>
</comment>
<feature type="binding site" evidence="5">
    <location>
        <position position="119"/>
    </location>
    <ligand>
        <name>5-phospho-alpha-D-ribose 1-diphosphate</name>
        <dbReference type="ChEBI" id="CHEBI:58017"/>
    </ligand>
</feature>
<gene>
    <name evidence="5 8" type="primary">trpD</name>
    <name evidence="8" type="ORF">QGM71_13845</name>
</gene>
<feature type="binding site" evidence="5">
    <location>
        <position position="79"/>
    </location>
    <ligand>
        <name>5-phospho-alpha-D-ribose 1-diphosphate</name>
        <dbReference type="ChEBI" id="CHEBI:58017"/>
    </ligand>
</feature>
<dbReference type="InterPro" id="IPR036320">
    <property type="entry name" value="Glycosyl_Trfase_fam3_N_dom_sf"/>
</dbReference>
<comment type="caution">
    <text evidence="5">Lacks conserved residue(s) required for the propagation of feature annotation.</text>
</comment>
<feature type="binding site" evidence="5">
    <location>
        <position position="79"/>
    </location>
    <ligand>
        <name>anthranilate</name>
        <dbReference type="ChEBI" id="CHEBI:16567"/>
        <label>1</label>
    </ligand>
</feature>
<comment type="similarity">
    <text evidence="5">Belongs to the anthranilate phosphoribosyltransferase family.</text>
</comment>
<dbReference type="NCBIfam" id="TIGR01245">
    <property type="entry name" value="trpD"/>
    <property type="match status" value="1"/>
</dbReference>
<feature type="binding site" evidence="5">
    <location>
        <position position="225"/>
    </location>
    <ligand>
        <name>Mg(2+)</name>
        <dbReference type="ChEBI" id="CHEBI:18420"/>
        <label>1</label>
    </ligand>
</feature>
<keyword evidence="5" id="KW-0028">Amino-acid biosynthesis</keyword>
<dbReference type="PANTHER" id="PTHR43285:SF2">
    <property type="entry name" value="ANTHRANILATE PHOSPHORIBOSYLTRANSFERASE"/>
    <property type="match status" value="1"/>
</dbReference>